<keyword evidence="1" id="KW-0472">Membrane</keyword>
<gene>
    <name evidence="2" type="ORF">SAMN00777080_4817</name>
</gene>
<dbReference type="RefSeq" id="WP_084123077.1">
    <property type="nucleotide sequence ID" value="NZ_LT838813.1"/>
</dbReference>
<keyword evidence="3" id="KW-1185">Reference proteome</keyword>
<feature type="transmembrane region" description="Helical" evidence="1">
    <location>
        <begin position="104"/>
        <end position="125"/>
    </location>
</feature>
<feature type="transmembrane region" description="Helical" evidence="1">
    <location>
        <begin position="49"/>
        <end position="68"/>
    </location>
</feature>
<keyword evidence="1" id="KW-1133">Transmembrane helix</keyword>
<evidence type="ECO:0000256" key="1">
    <source>
        <dbReference type="SAM" id="Phobius"/>
    </source>
</evidence>
<name>A0A1W2HBA3_9BACT</name>
<dbReference type="AlphaFoldDB" id="A0A1W2HBA3"/>
<dbReference type="Proteomes" id="UP000192333">
    <property type="component" value="Chromosome I"/>
</dbReference>
<keyword evidence="1" id="KW-0812">Transmembrane</keyword>
<sequence>MNTLTLKLLKIGIILSYCLIPLIGPKIWITMSGYIFLCLISMEIELVSLGLVLLACLVLMTVTLFGFFEKYWLKIFLYAGIILSIPIWRAMIHSFNEGKHPLDYRFYVVSFLFYTLLIILLIGLYKKKSISISQS</sequence>
<proteinExistence type="predicted"/>
<feature type="transmembrane region" description="Helical" evidence="1">
    <location>
        <begin position="12"/>
        <end position="37"/>
    </location>
</feature>
<feature type="transmembrane region" description="Helical" evidence="1">
    <location>
        <begin position="75"/>
        <end position="92"/>
    </location>
</feature>
<evidence type="ECO:0000313" key="2">
    <source>
        <dbReference type="EMBL" id="SMD46137.1"/>
    </source>
</evidence>
<evidence type="ECO:0000313" key="3">
    <source>
        <dbReference type="Proteomes" id="UP000192333"/>
    </source>
</evidence>
<protein>
    <submittedName>
        <fullName evidence="2">Uncharacterized protein</fullName>
    </submittedName>
</protein>
<accession>A0A1W2HBA3</accession>
<dbReference type="EMBL" id="LT838813">
    <property type="protein sequence ID" value="SMD46137.1"/>
    <property type="molecule type" value="Genomic_DNA"/>
</dbReference>
<organism evidence="2 3">
    <name type="scientific">Aquiflexum balticum DSM 16537</name>
    <dbReference type="NCBI Taxonomy" id="758820"/>
    <lineage>
        <taxon>Bacteria</taxon>
        <taxon>Pseudomonadati</taxon>
        <taxon>Bacteroidota</taxon>
        <taxon>Cytophagia</taxon>
        <taxon>Cytophagales</taxon>
        <taxon>Cyclobacteriaceae</taxon>
        <taxon>Aquiflexum</taxon>
    </lineage>
</organism>
<reference evidence="3" key="1">
    <citation type="submission" date="2017-04" db="EMBL/GenBank/DDBJ databases">
        <authorList>
            <person name="Varghese N."/>
            <person name="Submissions S."/>
        </authorList>
    </citation>
    <scope>NUCLEOTIDE SEQUENCE [LARGE SCALE GENOMIC DNA]</scope>
    <source>
        <strain evidence="3">DSM 16537</strain>
    </source>
</reference>